<organism evidence="1 2">
    <name type="scientific">Dunaliella salina</name>
    <name type="common">Green alga</name>
    <name type="synonym">Protococcus salinus</name>
    <dbReference type="NCBI Taxonomy" id="3046"/>
    <lineage>
        <taxon>Eukaryota</taxon>
        <taxon>Viridiplantae</taxon>
        <taxon>Chlorophyta</taxon>
        <taxon>core chlorophytes</taxon>
        <taxon>Chlorophyceae</taxon>
        <taxon>CS clade</taxon>
        <taxon>Chlamydomonadales</taxon>
        <taxon>Dunaliellaceae</taxon>
        <taxon>Dunaliella</taxon>
    </lineage>
</organism>
<gene>
    <name evidence="1" type="ORF">DUNSADRAFT_8853</name>
</gene>
<sequence length="119" mass="12689">MSDAKMSLLVSYIDVTAVGGVLWHQVYSAGSDVLGIEGWLALLSAGALLGRAKHTGIDKHAAKVVFMLSQASVVDKLGSPRSRDEGLKLFDFVEGAQGFLVAQVLLSAEACSCWVWMHP</sequence>
<reference evidence="1" key="1">
    <citation type="submission" date="2017-08" db="EMBL/GenBank/DDBJ databases">
        <authorList>
            <person name="Polle J.E."/>
            <person name="Barry K."/>
            <person name="Cushman J."/>
            <person name="Schmutz J."/>
            <person name="Tran D."/>
            <person name="Hathwaick L.T."/>
            <person name="Yim W.C."/>
            <person name="Jenkins J."/>
            <person name="Mckie-Krisberg Z.M."/>
            <person name="Prochnik S."/>
            <person name="Lindquist E."/>
            <person name="Dockter R.B."/>
            <person name="Adam C."/>
            <person name="Molina H."/>
            <person name="Bunkerborg J."/>
            <person name="Jin E."/>
            <person name="Buchheim M."/>
            <person name="Magnuson J."/>
        </authorList>
    </citation>
    <scope>NUCLEOTIDE SEQUENCE</scope>
    <source>
        <strain evidence="1">CCAP 19/18</strain>
    </source>
</reference>
<evidence type="ECO:0000313" key="1">
    <source>
        <dbReference type="EMBL" id="KAF5842166.1"/>
    </source>
</evidence>
<accession>A0ABQ7H5Q3</accession>
<dbReference type="EMBL" id="MU069467">
    <property type="protein sequence ID" value="KAF5842166.1"/>
    <property type="molecule type" value="Genomic_DNA"/>
</dbReference>
<dbReference type="Proteomes" id="UP000815325">
    <property type="component" value="Unassembled WGS sequence"/>
</dbReference>
<evidence type="ECO:0008006" key="3">
    <source>
        <dbReference type="Google" id="ProtNLM"/>
    </source>
</evidence>
<proteinExistence type="predicted"/>
<name>A0ABQ7H5Q3_DUNSA</name>
<evidence type="ECO:0000313" key="2">
    <source>
        <dbReference type="Proteomes" id="UP000815325"/>
    </source>
</evidence>
<keyword evidence="2" id="KW-1185">Reference proteome</keyword>
<protein>
    <recommendedName>
        <fullName evidence="3">Encoded protein</fullName>
    </recommendedName>
</protein>
<comment type="caution">
    <text evidence="1">The sequence shown here is derived from an EMBL/GenBank/DDBJ whole genome shotgun (WGS) entry which is preliminary data.</text>
</comment>